<dbReference type="PANTHER" id="PTHR11106:SF27">
    <property type="entry name" value="MACRO DOMAIN-CONTAINING PROTEIN"/>
    <property type="match status" value="1"/>
</dbReference>
<feature type="region of interest" description="Disordered" evidence="1">
    <location>
        <begin position="22"/>
        <end position="69"/>
    </location>
</feature>
<dbReference type="PANTHER" id="PTHR11106">
    <property type="entry name" value="GANGLIOSIDE INDUCED DIFFERENTIATION ASSOCIATED PROTEIN 2-RELATED"/>
    <property type="match status" value="1"/>
</dbReference>
<evidence type="ECO:0000259" key="2">
    <source>
        <dbReference type="PROSITE" id="PS51154"/>
    </source>
</evidence>
<keyword evidence="4" id="KW-1185">Reference proteome</keyword>
<dbReference type="NCBIfam" id="NF001664">
    <property type="entry name" value="PRK00431.1-6"/>
    <property type="match status" value="1"/>
</dbReference>
<comment type="caution">
    <text evidence="3">The sequence shown here is derived from an EMBL/GenBank/DDBJ whole genome shotgun (WGS) entry which is preliminary data.</text>
</comment>
<dbReference type="EMBL" id="CABFNS010000577">
    <property type="protein sequence ID" value="VUC22403.1"/>
    <property type="molecule type" value="Genomic_DNA"/>
</dbReference>
<protein>
    <recommendedName>
        <fullName evidence="2">Macro domain-containing protein</fullName>
    </recommendedName>
</protein>
<reference evidence="3 4" key="1">
    <citation type="submission" date="2019-06" db="EMBL/GenBank/DDBJ databases">
        <authorList>
            <person name="Broberg M."/>
        </authorList>
    </citation>
    <scope>NUCLEOTIDE SEQUENCE [LARGE SCALE GENOMIC DNA]</scope>
</reference>
<dbReference type="InterPro" id="IPR043472">
    <property type="entry name" value="Macro_dom-like"/>
</dbReference>
<proteinExistence type="predicted"/>
<dbReference type="Gene3D" id="3.40.220.10">
    <property type="entry name" value="Leucine Aminopeptidase, subunit E, domain 1"/>
    <property type="match status" value="1"/>
</dbReference>
<dbReference type="InterPro" id="IPR002589">
    <property type="entry name" value="Macro_dom"/>
</dbReference>
<organism evidence="3 4">
    <name type="scientific">Bionectria ochroleuca</name>
    <name type="common">Gliocladium roseum</name>
    <dbReference type="NCBI Taxonomy" id="29856"/>
    <lineage>
        <taxon>Eukaryota</taxon>
        <taxon>Fungi</taxon>
        <taxon>Dikarya</taxon>
        <taxon>Ascomycota</taxon>
        <taxon>Pezizomycotina</taxon>
        <taxon>Sordariomycetes</taxon>
        <taxon>Hypocreomycetidae</taxon>
        <taxon>Hypocreales</taxon>
        <taxon>Bionectriaceae</taxon>
        <taxon>Clonostachys</taxon>
    </lineage>
</organism>
<accession>A0ABY6TV97</accession>
<sequence>MAFSLNLGGFKVPQFRVFDHSHEKELPSHPPQHLHPRHQQHHNHPKQQHHNHQRQQSHSVHKQQPSKGFIYDPDGFEDSGIYSDLEELHNSSRASPLHLQDDELSDNSSLFEDSSLLDDTFIFSHRSTMATKSLADILTVTQLYAVSELKAASVASRYSGSRSINDRVGLTKGDITRLSLDAIVNAANTTLLGGGGVDGAIHRAAGPELLDECEALQGCRTGQAKITRGYRLPAKHVIHTVGPVYNILDPKHSAKLLRSCYEESLKLAVREGIKTIGFSGISTGVYGYPSRDAAEVACDTVRRLLAAEASSLTRVVFVAFDEKDMAAYREAIPKYFPNTPAPEAKSH</sequence>
<dbReference type="SMART" id="SM00506">
    <property type="entry name" value="A1pp"/>
    <property type="match status" value="1"/>
</dbReference>
<evidence type="ECO:0000313" key="3">
    <source>
        <dbReference type="EMBL" id="VUC22403.1"/>
    </source>
</evidence>
<dbReference type="CDD" id="cd02908">
    <property type="entry name" value="Macro_OAADPr_deacetylase"/>
    <property type="match status" value="1"/>
</dbReference>
<evidence type="ECO:0000256" key="1">
    <source>
        <dbReference type="SAM" id="MobiDB-lite"/>
    </source>
</evidence>
<dbReference type="PROSITE" id="PS51154">
    <property type="entry name" value="MACRO"/>
    <property type="match status" value="1"/>
</dbReference>
<dbReference type="Pfam" id="PF01661">
    <property type="entry name" value="Macro"/>
    <property type="match status" value="1"/>
</dbReference>
<dbReference type="Proteomes" id="UP000766486">
    <property type="component" value="Unassembled WGS sequence"/>
</dbReference>
<feature type="compositionally biased region" description="Basic residues" evidence="1">
    <location>
        <begin position="32"/>
        <end position="61"/>
    </location>
</feature>
<gene>
    <name evidence="3" type="ORF">CLO192961_LOCUS84868</name>
</gene>
<name>A0ABY6TV97_BIOOC</name>
<feature type="domain" description="Macro" evidence="2">
    <location>
        <begin position="155"/>
        <end position="336"/>
    </location>
</feature>
<evidence type="ECO:0000313" key="4">
    <source>
        <dbReference type="Proteomes" id="UP000766486"/>
    </source>
</evidence>
<dbReference type="SUPFAM" id="SSF52949">
    <property type="entry name" value="Macro domain-like"/>
    <property type="match status" value="1"/>
</dbReference>